<dbReference type="InterPro" id="IPR019563">
    <property type="entry name" value="GH97_catalytic"/>
</dbReference>
<dbReference type="Gene3D" id="3.20.20.70">
    <property type="entry name" value="Aldolase class I"/>
    <property type="match status" value="1"/>
</dbReference>
<dbReference type="RefSeq" id="WP_014681192.1">
    <property type="nucleotide sequence ID" value="NC_017770.1"/>
</dbReference>
<evidence type="ECO:0000259" key="5">
    <source>
        <dbReference type="Pfam" id="PF10566"/>
    </source>
</evidence>
<sequence length="667" mass="75180">MKKIALLCLFLIACTTYSSCQNKAQSLSVKSPDGNIQIAFILKDGVPYYSVTKKNLTLIAESRLGFTIKDQPALDKDFKVVSSKNDSFDETWTQPWGEVKDIRNNYKSLTIALQEKGGKKRKMNIVFKAYNDGIGFRYEIPEQASLKEYQITDELTEFAMTRDYDTWWIPAYGDEQDSEYLFTKSKLSALNQNVHTPLTMELNDSLFVSIHEAALVDYASMTLKPEGLKLKGDLVPWSDGIKVKVSGALKTPWRSIQIADKPGDLITSYLILNLNDPNKLTDISYIKPGKYTGIWWGMHLKTQSWGSGSIHGATTKNVEEMIDFSKKHNIQGVLAEGWNTGWDGDWVKDGGFSFTQSYPDYDLAKLSKYAQECGITLIAHHETGGNVANYDRQLLDAYKLLQDNNIHAVKTGYVNKRINGKEYHQGQFMVNHYNRVMQVAADHKVMLDVHEPIKDTGLRRTYPNMMTREGARGTEYEAWSSGNPPAHTTILPFTRGLAGPIDYTPGIFDILFKNDSNFRVHTTLAKQLALYVVIYSPLQMAADLPQNYVNQPAFKFIEDVPTDWDNTKVLDAKIGQFITVVRKDRKTNDWYLGSITNENSRSINIKLDFLTPGKKYIAEVYADGADCNWETNPLPVSITQTEVNADSTLKLNLASGGGQAIRFKAID</sequence>
<evidence type="ECO:0000259" key="7">
    <source>
        <dbReference type="Pfam" id="PF14509"/>
    </source>
</evidence>
<reference evidence="8" key="1">
    <citation type="submission" date="2012-02" db="EMBL/GenBank/DDBJ databases">
        <title>The complete genome of Solitalea canadensis DSM 3403.</title>
        <authorList>
            <consortium name="US DOE Joint Genome Institute (JGI-PGF)"/>
            <person name="Lucas S."/>
            <person name="Copeland A."/>
            <person name="Lapidus A."/>
            <person name="Glavina del Rio T."/>
            <person name="Dalin E."/>
            <person name="Tice H."/>
            <person name="Bruce D."/>
            <person name="Goodwin L."/>
            <person name="Pitluck S."/>
            <person name="Peters L."/>
            <person name="Ovchinnikova G."/>
            <person name="Lu M."/>
            <person name="Kyrpides N."/>
            <person name="Mavromatis K."/>
            <person name="Ivanova N."/>
            <person name="Brettin T."/>
            <person name="Detter J.C."/>
            <person name="Han C."/>
            <person name="Larimer F."/>
            <person name="Land M."/>
            <person name="Hauser L."/>
            <person name="Markowitz V."/>
            <person name="Cheng J.-F."/>
            <person name="Hugenholtz P."/>
            <person name="Woyke T."/>
            <person name="Wu D."/>
            <person name="Spring S."/>
            <person name="Schroeder M."/>
            <person name="Kopitz M."/>
            <person name="Brambilla E."/>
            <person name="Klenk H.-P."/>
            <person name="Eisen J.A."/>
        </authorList>
    </citation>
    <scope>NUCLEOTIDE SEQUENCE</scope>
    <source>
        <strain evidence="8">DSM 3403</strain>
    </source>
</reference>
<dbReference type="InterPro" id="IPR013785">
    <property type="entry name" value="Aldolase_TIM"/>
</dbReference>
<dbReference type="GO" id="GO:0016787">
    <property type="term" value="F:hydrolase activity"/>
    <property type="evidence" value="ECO:0007669"/>
    <property type="project" value="UniProtKB-KW"/>
</dbReference>
<dbReference type="InterPro" id="IPR014718">
    <property type="entry name" value="GH-type_carb-bd"/>
</dbReference>
<evidence type="ECO:0000313" key="8">
    <source>
        <dbReference type="EMBL" id="AFD07965.1"/>
    </source>
</evidence>
<dbReference type="Pfam" id="PF10566">
    <property type="entry name" value="Glyco_hydro_97"/>
    <property type="match status" value="1"/>
</dbReference>
<organism evidence="8 9">
    <name type="scientific">Solitalea canadensis (strain ATCC 29591 / DSM 3403 / JCM 21819 / LMG 8368 / NBRC 15130 / NCIMB 12057 / USAM 9D)</name>
    <name type="common">Flexibacter canadensis</name>
    <dbReference type="NCBI Taxonomy" id="929556"/>
    <lineage>
        <taxon>Bacteria</taxon>
        <taxon>Pseudomonadati</taxon>
        <taxon>Bacteroidota</taxon>
        <taxon>Sphingobacteriia</taxon>
        <taxon>Sphingobacteriales</taxon>
        <taxon>Sphingobacteriaceae</taxon>
        <taxon>Solitalea</taxon>
    </lineage>
</organism>
<dbReference type="Gene3D" id="2.70.98.10">
    <property type="match status" value="1"/>
</dbReference>
<dbReference type="Proteomes" id="UP000007590">
    <property type="component" value="Chromosome"/>
</dbReference>
<evidence type="ECO:0000256" key="4">
    <source>
        <dbReference type="SAM" id="SignalP"/>
    </source>
</evidence>
<dbReference type="eggNOG" id="COG3023">
    <property type="taxonomic scope" value="Bacteria"/>
</dbReference>
<dbReference type="Pfam" id="PF14508">
    <property type="entry name" value="GH97_N"/>
    <property type="match status" value="1"/>
</dbReference>
<accession>H8KNG7</accession>
<dbReference type="OrthoDB" id="57532at2"/>
<gene>
    <name evidence="8" type="ordered locus">Solca_2946</name>
</gene>
<feature type="domain" description="Glycosyl-hydrolase 97 C-terminal oligomerisation" evidence="7">
    <location>
        <begin position="563"/>
        <end position="664"/>
    </location>
</feature>
<keyword evidence="3" id="KW-0106">Calcium</keyword>
<evidence type="ECO:0000313" key="9">
    <source>
        <dbReference type="Proteomes" id="UP000007590"/>
    </source>
</evidence>
<dbReference type="GO" id="GO:0030246">
    <property type="term" value="F:carbohydrate binding"/>
    <property type="evidence" value="ECO:0007669"/>
    <property type="project" value="InterPro"/>
</dbReference>
<evidence type="ECO:0000259" key="6">
    <source>
        <dbReference type="Pfam" id="PF14508"/>
    </source>
</evidence>
<dbReference type="PANTHER" id="PTHR35803">
    <property type="entry name" value="GLUCAN 1,4-ALPHA-GLUCOSIDASE SUSB-RELATED"/>
    <property type="match status" value="1"/>
</dbReference>
<dbReference type="KEGG" id="scn:Solca_2946"/>
<evidence type="ECO:0000256" key="2">
    <source>
        <dbReference type="ARBA" id="ARBA00011245"/>
    </source>
</evidence>
<dbReference type="InterPro" id="IPR052720">
    <property type="entry name" value="Glycosyl_hydrolase_97"/>
</dbReference>
<dbReference type="Pfam" id="PF14509">
    <property type="entry name" value="GH97_C"/>
    <property type="match status" value="1"/>
</dbReference>
<keyword evidence="9" id="KW-1185">Reference proteome</keyword>
<dbReference type="AlphaFoldDB" id="H8KNG7"/>
<keyword evidence="4" id="KW-0732">Signal</keyword>
<name>H8KNG7_SOLCM</name>
<dbReference type="HOGENOM" id="CLU_011166_2_0_10"/>
<feature type="signal peptide" evidence="4">
    <location>
        <begin position="1"/>
        <end position="20"/>
    </location>
</feature>
<dbReference type="InterPro" id="IPR029483">
    <property type="entry name" value="GH97_C"/>
</dbReference>
<feature type="chain" id="PRO_5003613724" evidence="4">
    <location>
        <begin position="21"/>
        <end position="667"/>
    </location>
</feature>
<protein>
    <submittedName>
        <fullName evidence="8">Glycoside hydrolase 97</fullName>
    </submittedName>
</protein>
<evidence type="ECO:0000256" key="1">
    <source>
        <dbReference type="ARBA" id="ARBA00001913"/>
    </source>
</evidence>
<keyword evidence="8" id="KW-0378">Hydrolase</keyword>
<comment type="cofactor">
    <cofactor evidence="1">
        <name>Ca(2+)</name>
        <dbReference type="ChEBI" id="CHEBI:29108"/>
    </cofactor>
</comment>
<feature type="domain" description="Glycosyl-hydrolase 97 catalytic" evidence="5">
    <location>
        <begin position="295"/>
        <end position="471"/>
    </location>
</feature>
<dbReference type="EMBL" id="CP003349">
    <property type="protein sequence ID" value="AFD07965.1"/>
    <property type="molecule type" value="Genomic_DNA"/>
</dbReference>
<comment type="subunit">
    <text evidence="2">Monomer.</text>
</comment>
<dbReference type="STRING" id="929556.Solca_2946"/>
<feature type="domain" description="Glycosyl-hydrolase 97 N-terminal" evidence="6">
    <location>
        <begin position="29"/>
        <end position="277"/>
    </location>
</feature>
<evidence type="ECO:0000256" key="3">
    <source>
        <dbReference type="ARBA" id="ARBA00022837"/>
    </source>
</evidence>
<dbReference type="InterPro" id="IPR029486">
    <property type="entry name" value="GH97_N"/>
</dbReference>
<proteinExistence type="predicted"/>
<dbReference type="PANTHER" id="PTHR35803:SF1">
    <property type="entry name" value="GLUCAN 1,4-ALPHA-GLUCOSIDASE SUSB"/>
    <property type="match status" value="1"/>
</dbReference>